<evidence type="ECO:0000313" key="2">
    <source>
        <dbReference type="Proteomes" id="UP000810252"/>
    </source>
</evidence>
<gene>
    <name evidence="1" type="ORF">IAC29_07260</name>
</gene>
<reference evidence="1" key="2">
    <citation type="journal article" date="2021" name="PeerJ">
        <title>Extensive microbial diversity within the chicken gut microbiome revealed by metagenomics and culture.</title>
        <authorList>
            <person name="Gilroy R."/>
            <person name="Ravi A."/>
            <person name="Getino M."/>
            <person name="Pursley I."/>
            <person name="Horton D.L."/>
            <person name="Alikhan N.F."/>
            <person name="Baker D."/>
            <person name="Gharbi K."/>
            <person name="Hall N."/>
            <person name="Watson M."/>
            <person name="Adriaenssens E.M."/>
            <person name="Foster-Nyarko E."/>
            <person name="Jarju S."/>
            <person name="Secka A."/>
            <person name="Antonio M."/>
            <person name="Oren A."/>
            <person name="Chaudhuri R.R."/>
            <person name="La Ragione R."/>
            <person name="Hildebrand F."/>
            <person name="Pallen M.J."/>
        </authorList>
    </citation>
    <scope>NUCLEOTIDE SEQUENCE</scope>
    <source>
        <strain evidence="1">20514</strain>
    </source>
</reference>
<proteinExistence type="predicted"/>
<organism evidence="1 2">
    <name type="scientific">Candidatus Cryptobacteroides merdigallinarum</name>
    <dbReference type="NCBI Taxonomy" id="2840770"/>
    <lineage>
        <taxon>Bacteria</taxon>
        <taxon>Pseudomonadati</taxon>
        <taxon>Bacteroidota</taxon>
        <taxon>Bacteroidia</taxon>
        <taxon>Bacteroidales</taxon>
        <taxon>Candidatus Cryptobacteroides</taxon>
    </lineage>
</organism>
<comment type="caution">
    <text evidence="1">The sequence shown here is derived from an EMBL/GenBank/DDBJ whole genome shotgun (WGS) entry which is preliminary data.</text>
</comment>
<dbReference type="EMBL" id="JADIMQ010000102">
    <property type="protein sequence ID" value="MBO8449050.1"/>
    <property type="molecule type" value="Genomic_DNA"/>
</dbReference>
<sequence>MNITVKPYGLDSFVCRPDTTWERECRDFFSPGFVKRLMYTPVAFARISKAGKYISGKFVPRYYDGLGFGILLYPGEILESGTPQSVASASILDHTSLLPFPLYLPEVFRTDGNLFTFSKDGVEIFRATTGKKLMDEMEKGIADASTFVSMRIG</sequence>
<dbReference type="AlphaFoldDB" id="A0A9D9ELC1"/>
<protein>
    <submittedName>
        <fullName evidence="1">Uncharacterized protein</fullName>
    </submittedName>
</protein>
<accession>A0A9D9ELC1</accession>
<name>A0A9D9ELC1_9BACT</name>
<evidence type="ECO:0000313" key="1">
    <source>
        <dbReference type="EMBL" id="MBO8449050.1"/>
    </source>
</evidence>
<dbReference type="Proteomes" id="UP000810252">
    <property type="component" value="Unassembled WGS sequence"/>
</dbReference>
<reference evidence="1" key="1">
    <citation type="submission" date="2020-10" db="EMBL/GenBank/DDBJ databases">
        <authorList>
            <person name="Gilroy R."/>
        </authorList>
    </citation>
    <scope>NUCLEOTIDE SEQUENCE</scope>
    <source>
        <strain evidence="1">20514</strain>
    </source>
</reference>
<feature type="non-terminal residue" evidence="1">
    <location>
        <position position="153"/>
    </location>
</feature>